<gene>
    <name evidence="1" type="ORF">NCTC13316_01676</name>
</gene>
<organism evidence="1 2">
    <name type="scientific">Legionella busanensis</name>
    <dbReference type="NCBI Taxonomy" id="190655"/>
    <lineage>
        <taxon>Bacteria</taxon>
        <taxon>Pseudomonadati</taxon>
        <taxon>Pseudomonadota</taxon>
        <taxon>Gammaproteobacteria</taxon>
        <taxon>Legionellales</taxon>
        <taxon>Legionellaceae</taxon>
        <taxon>Legionella</taxon>
    </lineage>
</organism>
<keyword evidence="2" id="KW-1185">Reference proteome</keyword>
<dbReference type="AlphaFoldDB" id="A0A378JNK6"/>
<proteinExistence type="predicted"/>
<dbReference type="EMBL" id="UGOD01000001">
    <property type="protein sequence ID" value="STX51580.1"/>
    <property type="molecule type" value="Genomic_DNA"/>
</dbReference>
<dbReference type="Proteomes" id="UP000254794">
    <property type="component" value="Unassembled WGS sequence"/>
</dbReference>
<accession>A0A378JNK6</accession>
<name>A0A378JNK6_9GAMM</name>
<protein>
    <submittedName>
        <fullName evidence="1">Uncharacterized protein</fullName>
    </submittedName>
</protein>
<sequence length="650" mass="74395">MSQDKVEDKGRYIRIIKSDYYVIILSNQEMDATNIAEVSKKNNHVAIIIIQDKQVKIYGYHPTVDNIAPGEWRLQQFWLPENLLNELKNCINLDNEVQNLIKLSELPLGIQQLITENHQEVHTKRKRVPTLDDEKTIGKITKEQKSLKPFHTEVRQQHFFHEASLKPSKQSMSTQNEEFKIPYIVAIQGTNYKVRRAEKVIKEISWTESSLTTTPSKAEIDVSSIRMENIPTCVQNFNPNDTHTLFIPSEGQTKEDKVQQALDMRLGGPLKGLLRSCGEQGKIEAFLGATKDMINFYRSRGYELVEEIWFPSTGRYYTFFNKANTDFVITLGAIQSQANLISQLLTLKMAAVNVEHVKVYGDTKSVEHEITQDILKFKEKIIAMGINLAEQNTALVIAGNGEIIGRELEKLKHDIDIENKITSDPGSRCVMTYYPLKQAKGSVQGIINLSMPYGEVMGPMLTDMADFLNVREVFLAGIGGAINKKDEKLEEKEVERHIGTYHVFFKTTNPENGMEYILDRDEVIMPPIEQKCLGWLNNEKQALHVHVDSPFIETFTWLEKRIEEGCTIVDCETFFAIERIKEWNDKHPEDKIHIMPGLLVSDYVGHKSLEGLTPDTCKHVRPFIKHFIKSIKAMAQELSETDLMQLDIKN</sequence>
<dbReference type="RefSeq" id="WP_115331209.1">
    <property type="nucleotide sequence ID" value="NZ_CAAAHP010000001.1"/>
</dbReference>
<reference evidence="1 2" key="1">
    <citation type="submission" date="2018-06" db="EMBL/GenBank/DDBJ databases">
        <authorList>
            <consortium name="Pathogen Informatics"/>
            <person name="Doyle S."/>
        </authorList>
    </citation>
    <scope>NUCLEOTIDE SEQUENCE [LARGE SCALE GENOMIC DNA]</scope>
    <source>
        <strain evidence="1 2">NCTC13316</strain>
    </source>
</reference>
<evidence type="ECO:0000313" key="2">
    <source>
        <dbReference type="Proteomes" id="UP000254794"/>
    </source>
</evidence>
<evidence type="ECO:0000313" key="1">
    <source>
        <dbReference type="EMBL" id="STX51580.1"/>
    </source>
</evidence>